<dbReference type="GO" id="GO:0016787">
    <property type="term" value="F:hydrolase activity"/>
    <property type="evidence" value="ECO:0007669"/>
    <property type="project" value="UniProtKB-KW"/>
</dbReference>
<keyword evidence="6" id="KW-0378">Hydrolase</keyword>
<dbReference type="GO" id="GO:0004518">
    <property type="term" value="F:nuclease activity"/>
    <property type="evidence" value="ECO:0007669"/>
    <property type="project" value="UniProtKB-KW"/>
</dbReference>
<evidence type="ECO:0000313" key="11">
    <source>
        <dbReference type="Proteomes" id="UP000821853"/>
    </source>
</evidence>
<sequence>MALSRPVFNDTSDDGELQFWTAFAVKEAAVYQLQMQQQHLQAEIDEIDEELRQTAKRRKLRMAAIMRLCSRERHVWSYHRSSSWYDATLPNIPDSAFRENFRVSRTTFTYIVNACKCMRRQDTNMRRAIPLDKRVAIGLYRLASSAEERTVAHLFGVSRPSVNLIFREFCRVVVQRLEHLYIRFPRPCEMAEHLRQFEAVLGFPQGVGALDGCHLEVCPTTVNASDYYNYKGWYSIILLAVADHNYKFLSTNVGSPGKNHDSNVFCRSKLPGVLASQLFSMEAKVVEGVNVCPLLLGDQAFPLQAHLMKPFPRPGPHGSPSQTFNYRLSSARHVVENAFGRLKARFRMVHKGLECDIDNVNSVVRAACVLHNICEQLRDHCDTSWVDAVLEKLKNVYISPT</sequence>
<dbReference type="PANTHER" id="PTHR22930:SF85">
    <property type="entry name" value="GH03217P-RELATED"/>
    <property type="match status" value="1"/>
</dbReference>
<dbReference type="VEuPathDB" id="VectorBase:HLOH_046065"/>
<proteinExistence type="inferred from homology"/>
<keyword evidence="11" id="KW-1185">Reference proteome</keyword>
<comment type="cofactor">
    <cofactor evidence="1">
        <name>a divalent metal cation</name>
        <dbReference type="ChEBI" id="CHEBI:60240"/>
    </cofactor>
</comment>
<evidence type="ECO:0000256" key="1">
    <source>
        <dbReference type="ARBA" id="ARBA00001968"/>
    </source>
</evidence>
<comment type="subcellular location">
    <subcellularLocation>
        <location evidence="2">Nucleus</location>
    </subcellularLocation>
</comment>
<dbReference type="OMA" id="VSTVFNC"/>
<dbReference type="GO" id="GO:0046872">
    <property type="term" value="F:metal ion binding"/>
    <property type="evidence" value="ECO:0007669"/>
    <property type="project" value="UniProtKB-KW"/>
</dbReference>
<accession>A0A9J6GJU9</accession>
<evidence type="ECO:0000313" key="10">
    <source>
        <dbReference type="EMBL" id="KAH9374684.1"/>
    </source>
</evidence>
<dbReference type="InterPro" id="IPR027806">
    <property type="entry name" value="HARBI1_dom"/>
</dbReference>
<dbReference type="EMBL" id="JABSTR010000007">
    <property type="protein sequence ID" value="KAH9374684.1"/>
    <property type="molecule type" value="Genomic_DNA"/>
</dbReference>
<dbReference type="AlphaFoldDB" id="A0A9J6GJU9"/>
<dbReference type="PANTHER" id="PTHR22930">
    <property type="match status" value="1"/>
</dbReference>
<keyword evidence="8" id="KW-0175">Coiled coil</keyword>
<dbReference type="Proteomes" id="UP000821853">
    <property type="component" value="Chromosome 5"/>
</dbReference>
<protein>
    <recommendedName>
        <fullName evidence="9">DDE Tnp4 domain-containing protein</fullName>
    </recommendedName>
</protein>
<organism evidence="10 11">
    <name type="scientific">Haemaphysalis longicornis</name>
    <name type="common">Bush tick</name>
    <dbReference type="NCBI Taxonomy" id="44386"/>
    <lineage>
        <taxon>Eukaryota</taxon>
        <taxon>Metazoa</taxon>
        <taxon>Ecdysozoa</taxon>
        <taxon>Arthropoda</taxon>
        <taxon>Chelicerata</taxon>
        <taxon>Arachnida</taxon>
        <taxon>Acari</taxon>
        <taxon>Parasitiformes</taxon>
        <taxon>Ixodida</taxon>
        <taxon>Ixodoidea</taxon>
        <taxon>Ixodidae</taxon>
        <taxon>Haemaphysalinae</taxon>
        <taxon>Haemaphysalis</taxon>
    </lineage>
</organism>
<evidence type="ECO:0000256" key="8">
    <source>
        <dbReference type="SAM" id="Coils"/>
    </source>
</evidence>
<name>A0A9J6GJU9_HAELO</name>
<evidence type="ECO:0000256" key="5">
    <source>
        <dbReference type="ARBA" id="ARBA00022723"/>
    </source>
</evidence>
<comment type="caution">
    <text evidence="10">The sequence shown here is derived from an EMBL/GenBank/DDBJ whole genome shotgun (WGS) entry which is preliminary data.</text>
</comment>
<keyword evidence="7" id="KW-0539">Nucleus</keyword>
<gene>
    <name evidence="10" type="ORF">HPB48_000157</name>
</gene>
<evidence type="ECO:0000256" key="4">
    <source>
        <dbReference type="ARBA" id="ARBA00022722"/>
    </source>
</evidence>
<evidence type="ECO:0000256" key="7">
    <source>
        <dbReference type="ARBA" id="ARBA00023242"/>
    </source>
</evidence>
<keyword evidence="4" id="KW-0540">Nuclease</keyword>
<evidence type="ECO:0000259" key="9">
    <source>
        <dbReference type="Pfam" id="PF13359"/>
    </source>
</evidence>
<dbReference type="Pfam" id="PF13359">
    <property type="entry name" value="DDE_Tnp_4"/>
    <property type="match status" value="1"/>
</dbReference>
<evidence type="ECO:0000256" key="3">
    <source>
        <dbReference type="ARBA" id="ARBA00006958"/>
    </source>
</evidence>
<evidence type="ECO:0000256" key="6">
    <source>
        <dbReference type="ARBA" id="ARBA00022801"/>
    </source>
</evidence>
<comment type="similarity">
    <text evidence="3">Belongs to the HARBI1 family.</text>
</comment>
<dbReference type="InterPro" id="IPR045249">
    <property type="entry name" value="HARBI1-like"/>
</dbReference>
<feature type="domain" description="DDE Tnp4" evidence="9">
    <location>
        <begin position="210"/>
        <end position="372"/>
    </location>
</feature>
<dbReference type="GO" id="GO:0005634">
    <property type="term" value="C:nucleus"/>
    <property type="evidence" value="ECO:0007669"/>
    <property type="project" value="UniProtKB-SubCell"/>
</dbReference>
<reference evidence="10 11" key="1">
    <citation type="journal article" date="2020" name="Cell">
        <title>Large-Scale Comparative Analyses of Tick Genomes Elucidate Their Genetic Diversity and Vector Capacities.</title>
        <authorList>
            <consortium name="Tick Genome and Microbiome Consortium (TIGMIC)"/>
            <person name="Jia N."/>
            <person name="Wang J."/>
            <person name="Shi W."/>
            <person name="Du L."/>
            <person name="Sun Y."/>
            <person name="Zhan W."/>
            <person name="Jiang J.F."/>
            <person name="Wang Q."/>
            <person name="Zhang B."/>
            <person name="Ji P."/>
            <person name="Bell-Sakyi L."/>
            <person name="Cui X.M."/>
            <person name="Yuan T.T."/>
            <person name="Jiang B.G."/>
            <person name="Yang W.F."/>
            <person name="Lam T.T."/>
            <person name="Chang Q.C."/>
            <person name="Ding S.J."/>
            <person name="Wang X.J."/>
            <person name="Zhu J.G."/>
            <person name="Ruan X.D."/>
            <person name="Zhao L."/>
            <person name="Wei J.T."/>
            <person name="Ye R.Z."/>
            <person name="Que T.C."/>
            <person name="Du C.H."/>
            <person name="Zhou Y.H."/>
            <person name="Cheng J.X."/>
            <person name="Dai P.F."/>
            <person name="Guo W.B."/>
            <person name="Han X.H."/>
            <person name="Huang E.J."/>
            <person name="Li L.F."/>
            <person name="Wei W."/>
            <person name="Gao Y.C."/>
            <person name="Liu J.Z."/>
            <person name="Shao H.Z."/>
            <person name="Wang X."/>
            <person name="Wang C.C."/>
            <person name="Yang T.C."/>
            <person name="Huo Q.B."/>
            <person name="Li W."/>
            <person name="Chen H.Y."/>
            <person name="Chen S.E."/>
            <person name="Zhou L.G."/>
            <person name="Ni X.B."/>
            <person name="Tian J.H."/>
            <person name="Sheng Y."/>
            <person name="Liu T."/>
            <person name="Pan Y.S."/>
            <person name="Xia L.Y."/>
            <person name="Li J."/>
            <person name="Zhao F."/>
            <person name="Cao W.C."/>
        </authorList>
    </citation>
    <scope>NUCLEOTIDE SEQUENCE [LARGE SCALE GENOMIC DNA]</scope>
    <source>
        <strain evidence="10">HaeL-2018</strain>
    </source>
</reference>
<feature type="coiled-coil region" evidence="8">
    <location>
        <begin position="30"/>
        <end position="57"/>
    </location>
</feature>
<evidence type="ECO:0000256" key="2">
    <source>
        <dbReference type="ARBA" id="ARBA00004123"/>
    </source>
</evidence>
<dbReference type="OrthoDB" id="6512206at2759"/>
<keyword evidence="5" id="KW-0479">Metal-binding</keyword>